<dbReference type="EMBL" id="CP017629">
    <property type="protein sequence ID" value="AOW30390.1"/>
    <property type="molecule type" value="Genomic_DNA"/>
</dbReference>
<comment type="cofactor">
    <cofactor evidence="1">
        <name>Mn(2+)</name>
        <dbReference type="ChEBI" id="CHEBI:29035"/>
    </cofactor>
</comment>
<dbReference type="InterPro" id="IPR019833">
    <property type="entry name" value="Mn/Fe_SOD_BS"/>
</dbReference>
<dbReference type="PANTHER" id="PTHR11404:SF6">
    <property type="entry name" value="SUPEROXIDE DISMUTASE [MN], MITOCHONDRIAL"/>
    <property type="match status" value="1"/>
</dbReference>
<feature type="domain" description="Manganese/iron superoxide dismutase C-terminal" evidence="12">
    <location>
        <begin position="102"/>
        <end position="203"/>
    </location>
</feature>
<dbReference type="GO" id="GO:0030145">
    <property type="term" value="F:manganese ion binding"/>
    <property type="evidence" value="ECO:0000318"/>
    <property type="project" value="GO_Central"/>
</dbReference>
<dbReference type="GO" id="GO:0005739">
    <property type="term" value="C:mitochondrion"/>
    <property type="evidence" value="ECO:0000318"/>
    <property type="project" value="GO_Central"/>
</dbReference>
<feature type="binding site" evidence="9">
    <location>
        <position position="170"/>
    </location>
    <ligand>
        <name>Mn(2+)</name>
        <dbReference type="ChEBI" id="CHEBI:29035"/>
    </ligand>
</feature>
<organism evidence="14 15">
    <name type="scientific">Candida albicans (strain SC5314 / ATCC MYA-2876)</name>
    <name type="common">Yeast</name>
    <dbReference type="NCBI Taxonomy" id="237561"/>
    <lineage>
        <taxon>Eukaryota</taxon>
        <taxon>Fungi</taxon>
        <taxon>Dikarya</taxon>
        <taxon>Ascomycota</taxon>
        <taxon>Saccharomycotina</taxon>
        <taxon>Pichiomycetes</taxon>
        <taxon>Debaryomycetaceae</taxon>
        <taxon>Candida/Lodderomyces clade</taxon>
        <taxon>Candida</taxon>
    </lineage>
</organism>
<dbReference type="AlphaFoldDB" id="A0A1D8PQH5"/>
<keyword evidence="7" id="KW-0464">Manganese</keyword>
<evidence type="ECO:0000256" key="9">
    <source>
        <dbReference type="PIRSR" id="PIRSR000349-1"/>
    </source>
</evidence>
<protein>
    <recommendedName>
        <fullName evidence="3 10">Superoxide dismutase</fullName>
        <ecNumber evidence="3 10">1.15.1.1</ecNumber>
    </recommendedName>
</protein>
<dbReference type="PROSITE" id="PS00088">
    <property type="entry name" value="SOD_MN"/>
    <property type="match status" value="1"/>
</dbReference>
<keyword evidence="4 9" id="KW-0479">Metal-binding</keyword>
<evidence type="ECO:0000259" key="12">
    <source>
        <dbReference type="Pfam" id="PF02777"/>
    </source>
</evidence>
<dbReference type="KEGG" id="cal:CAALFM_C700110WA"/>
<feature type="binding site" evidence="9">
    <location>
        <position position="174"/>
    </location>
    <ligand>
        <name>Mn(2+)</name>
        <dbReference type="ChEBI" id="CHEBI:29035"/>
    </ligand>
</feature>
<evidence type="ECO:0000256" key="8">
    <source>
        <dbReference type="ARBA" id="ARBA00049204"/>
    </source>
</evidence>
<evidence type="ECO:0000256" key="7">
    <source>
        <dbReference type="ARBA" id="ARBA00023211"/>
    </source>
</evidence>
<dbReference type="eggNOG" id="KOG0876">
    <property type="taxonomic scope" value="Eukaryota"/>
</dbReference>
<dbReference type="Gene3D" id="1.10.287.990">
    <property type="entry name" value="Fe,Mn superoxide dismutase (SOD) domain"/>
    <property type="match status" value="1"/>
</dbReference>
<name>A0A1D8PQH5_CANAL</name>
<evidence type="ECO:0000256" key="2">
    <source>
        <dbReference type="ARBA" id="ARBA00008714"/>
    </source>
</evidence>
<reference evidence="14 15" key="1">
    <citation type="journal article" date="2004" name="Proc. Natl. Acad. Sci. U.S.A.">
        <title>The diploid genome sequence of Candida albicans.</title>
        <authorList>
            <person name="Jones T."/>
            <person name="Federspiel N.A."/>
            <person name="Chibana H."/>
            <person name="Dungan J."/>
            <person name="Kalman S."/>
            <person name="Magee B.B."/>
            <person name="Newport G."/>
            <person name="Thorstenson Y.R."/>
            <person name="Agabian N."/>
            <person name="Magee P.T."/>
            <person name="Davis R.W."/>
            <person name="Scherer S."/>
        </authorList>
    </citation>
    <scope>NUCLEOTIDE SEQUENCE [LARGE SCALE GENOMIC DNA]</scope>
    <source>
        <strain evidence="15">SC5314 / ATCC MYA-2876</strain>
    </source>
</reference>
<dbReference type="InterPro" id="IPR019832">
    <property type="entry name" value="Mn/Fe_SOD_C"/>
</dbReference>
<dbReference type="PANTHER" id="PTHR11404">
    <property type="entry name" value="SUPEROXIDE DISMUTASE 2"/>
    <property type="match status" value="1"/>
</dbReference>
<reference evidence="14 15" key="2">
    <citation type="journal article" date="2007" name="Genome Biol.">
        <title>Assembly of the Candida albicans genome into sixteen supercontigs aligned on the eight chromosomes.</title>
        <authorList>
            <person name="van het Hoog M."/>
            <person name="Rast T.J."/>
            <person name="Martchenko M."/>
            <person name="Grindle S."/>
            <person name="Dignard D."/>
            <person name="Hogues H."/>
            <person name="Cuomo C."/>
            <person name="Berriman M."/>
            <person name="Scherer S."/>
            <person name="Magee B.B."/>
            <person name="Whiteway M."/>
            <person name="Chibana H."/>
            <person name="Nantel A."/>
            <person name="Magee P.T."/>
        </authorList>
    </citation>
    <scope>GENOME REANNOTATION</scope>
    <source>
        <strain evidence="15">SC5314 / ATCC MYA-2876</strain>
    </source>
</reference>
<dbReference type="EC" id="1.15.1.1" evidence="3 10"/>
<evidence type="ECO:0000313" key="15">
    <source>
        <dbReference type="Proteomes" id="UP000000559"/>
    </source>
</evidence>
<dbReference type="OMA" id="LNNWWNV"/>
<dbReference type="Pfam" id="PF02777">
    <property type="entry name" value="Sod_Fe_C"/>
    <property type="match status" value="1"/>
</dbReference>
<reference evidence="14 15" key="3">
    <citation type="journal article" date="2013" name="Genome Biol.">
        <title>Assembly of a phased diploid Candida albicans genome facilitates allele-specific measurements and provides a simple model for repeat and indel structure.</title>
        <authorList>
            <person name="Muzzey D."/>
            <person name="Schwartz K."/>
            <person name="Weissman J.S."/>
            <person name="Sherlock G."/>
        </authorList>
    </citation>
    <scope>NUCLEOTIDE SEQUENCE [LARGE SCALE GENOMIC DNA]</scope>
    <source>
        <strain evidence="15">SC5314 / ATCC MYA-2876</strain>
    </source>
</reference>
<dbReference type="InterPro" id="IPR050265">
    <property type="entry name" value="Fe/Mn_Superoxide_Dismutase"/>
</dbReference>
<evidence type="ECO:0000259" key="11">
    <source>
        <dbReference type="Pfam" id="PF00081"/>
    </source>
</evidence>
<evidence type="ECO:0000256" key="1">
    <source>
        <dbReference type="ARBA" id="ARBA00001936"/>
    </source>
</evidence>
<dbReference type="OrthoDB" id="239262at2759"/>
<comment type="similarity">
    <text evidence="2 10">Belongs to the iron/manganese superoxide dismutase family.</text>
</comment>
<dbReference type="InterPro" id="IPR001189">
    <property type="entry name" value="Mn/Fe_SOD"/>
</dbReference>
<feature type="binding site" evidence="9">
    <location>
        <position position="32"/>
    </location>
    <ligand>
        <name>Mn(2+)</name>
        <dbReference type="ChEBI" id="CHEBI:29035"/>
    </ligand>
</feature>
<keyword evidence="15" id="KW-1185">Reference proteome</keyword>
<evidence type="ECO:0000256" key="4">
    <source>
        <dbReference type="ARBA" id="ARBA00022723"/>
    </source>
</evidence>
<dbReference type="InterPro" id="IPR036314">
    <property type="entry name" value="SOD_C_sf"/>
</dbReference>
<dbReference type="GO" id="GO:0004784">
    <property type="term" value="F:superoxide dismutase activity"/>
    <property type="evidence" value="ECO:0000314"/>
    <property type="project" value="CGD"/>
</dbReference>
<dbReference type="SMR" id="A0A1D8PQH5"/>
<evidence type="ECO:0000256" key="6">
    <source>
        <dbReference type="ARBA" id="ARBA00023002"/>
    </source>
</evidence>
<feature type="binding site" evidence="9">
    <location>
        <position position="80"/>
    </location>
    <ligand>
        <name>Mn(2+)</name>
        <dbReference type="ChEBI" id="CHEBI:29035"/>
    </ligand>
</feature>
<comment type="function">
    <text evidence="10">Destroys radicals which are normally produced within the cells and which are toxic to biological systems.</text>
</comment>
<dbReference type="SUPFAM" id="SSF46609">
    <property type="entry name" value="Fe,Mn superoxide dismutase (SOD), N-terminal domain"/>
    <property type="match status" value="1"/>
</dbReference>
<dbReference type="FunFam" id="1.10.287.990:FF:000001">
    <property type="entry name" value="Superoxide dismutase"/>
    <property type="match status" value="1"/>
</dbReference>
<dbReference type="CGD" id="CAL0000181372">
    <property type="gene designation" value="SOD3"/>
</dbReference>
<dbReference type="STRING" id="237561.A0A1D8PQH5"/>
<sequence>MITENEKISLPKIDWALDALEPYISKEINDLHINKHHVAYVNGYNAAIDALEKAVGKRDLKSVVEIQQNIKFHGGGHTNHSLFWKNLAPVSKGGGKHPDTSSALGKQIVAQYGSVSNLIDITNSKLAGIQGSGWAFIVKNKQNGGALDVVTTANQDTISAPHLVPIIAIDAWEHAYYLQYQNVKLDYFKAIWNVINWAEAESRYSA</sequence>
<evidence type="ECO:0000256" key="5">
    <source>
        <dbReference type="ARBA" id="ARBA00022862"/>
    </source>
</evidence>
<dbReference type="PRINTS" id="PR01703">
    <property type="entry name" value="MNSODISMTASE"/>
</dbReference>
<dbReference type="Gene3D" id="3.55.40.20">
    <property type="entry name" value="Iron/manganese superoxide dismutase, C-terminal domain"/>
    <property type="match status" value="1"/>
</dbReference>
<keyword evidence="6 10" id="KW-0560">Oxidoreductase</keyword>
<dbReference type="InterPro" id="IPR036324">
    <property type="entry name" value="Mn/Fe_SOD_N_sf"/>
</dbReference>
<gene>
    <name evidence="13 14" type="primary">SOD3</name>
    <name evidence="14" type="ordered locus">CAALFM_C700110WA</name>
    <name evidence="13" type="ordered locus">orf19.7111.2</name>
</gene>
<dbReference type="InParanoid" id="A0A1D8PQH5"/>
<feature type="domain" description="Manganese/iron superoxide dismutase N-terminal" evidence="11">
    <location>
        <begin position="9"/>
        <end position="88"/>
    </location>
</feature>
<dbReference type="RefSeq" id="XP_019331017.1">
    <property type="nucleotide sequence ID" value="XM_019475472.1"/>
</dbReference>
<dbReference type="Pfam" id="PF00081">
    <property type="entry name" value="Sod_Fe_N"/>
    <property type="match status" value="1"/>
</dbReference>
<evidence type="ECO:0000256" key="10">
    <source>
        <dbReference type="RuleBase" id="RU000414"/>
    </source>
</evidence>
<dbReference type="Proteomes" id="UP000000559">
    <property type="component" value="Chromosome 7"/>
</dbReference>
<dbReference type="PIRSF" id="PIRSF000349">
    <property type="entry name" value="SODismutase"/>
    <property type="match status" value="1"/>
</dbReference>
<accession>A0A1D8PQH5</accession>
<dbReference type="FunFam" id="3.55.40.20:FF:000002">
    <property type="entry name" value="Superoxide dismutase"/>
    <property type="match status" value="1"/>
</dbReference>
<dbReference type="GeneID" id="30515347"/>
<keyword evidence="5" id="KW-0049">Antioxidant</keyword>
<dbReference type="InterPro" id="IPR019831">
    <property type="entry name" value="Mn/Fe_SOD_N"/>
</dbReference>
<dbReference type="SUPFAM" id="SSF54719">
    <property type="entry name" value="Fe,Mn superoxide dismutase (SOD), C-terminal domain"/>
    <property type="match status" value="1"/>
</dbReference>
<dbReference type="GO" id="GO:0005829">
    <property type="term" value="C:cytosol"/>
    <property type="evidence" value="ECO:0000316"/>
    <property type="project" value="CGD"/>
</dbReference>
<comment type="catalytic activity">
    <reaction evidence="8 10">
        <text>2 superoxide + 2 H(+) = H2O2 + O2</text>
        <dbReference type="Rhea" id="RHEA:20696"/>
        <dbReference type="ChEBI" id="CHEBI:15378"/>
        <dbReference type="ChEBI" id="CHEBI:15379"/>
        <dbReference type="ChEBI" id="CHEBI:16240"/>
        <dbReference type="ChEBI" id="CHEBI:18421"/>
        <dbReference type="EC" id="1.15.1.1"/>
    </reaction>
</comment>
<evidence type="ECO:0000313" key="13">
    <source>
        <dbReference type="CGD" id="CAL0000181372"/>
    </source>
</evidence>
<dbReference type="VEuPathDB" id="FungiDB:C7_00110W_A"/>
<proteinExistence type="inferred from homology"/>
<evidence type="ECO:0000313" key="14">
    <source>
        <dbReference type="EMBL" id="AOW30390.1"/>
    </source>
</evidence>
<evidence type="ECO:0000256" key="3">
    <source>
        <dbReference type="ARBA" id="ARBA00012682"/>
    </source>
</evidence>